<organism evidence="11 12">
    <name type="scientific">Cyprinus carpio</name>
    <name type="common">Common carp</name>
    <dbReference type="NCBI Taxonomy" id="7962"/>
    <lineage>
        <taxon>Eukaryota</taxon>
        <taxon>Metazoa</taxon>
        <taxon>Chordata</taxon>
        <taxon>Craniata</taxon>
        <taxon>Vertebrata</taxon>
        <taxon>Euteleostomi</taxon>
        <taxon>Actinopterygii</taxon>
        <taxon>Neopterygii</taxon>
        <taxon>Teleostei</taxon>
        <taxon>Ostariophysi</taxon>
        <taxon>Cypriniformes</taxon>
        <taxon>Cyprinidae</taxon>
        <taxon>Cyprininae</taxon>
        <taxon>Cyprinus</taxon>
    </lineage>
</organism>
<dbReference type="GO" id="GO:0005524">
    <property type="term" value="F:ATP binding"/>
    <property type="evidence" value="ECO:0007669"/>
    <property type="project" value="UniProtKB-UniRule"/>
</dbReference>
<comment type="catalytic activity">
    <reaction evidence="7">
        <text>ATP + H2O = ADP + phosphate + H(+)</text>
        <dbReference type="Rhea" id="RHEA:13065"/>
        <dbReference type="ChEBI" id="CHEBI:15377"/>
        <dbReference type="ChEBI" id="CHEBI:15378"/>
        <dbReference type="ChEBI" id="CHEBI:30616"/>
        <dbReference type="ChEBI" id="CHEBI:43474"/>
        <dbReference type="ChEBI" id="CHEBI:456216"/>
        <dbReference type="EC" id="3.6.4.13"/>
    </reaction>
</comment>
<dbReference type="PROSITE" id="PS51192">
    <property type="entry name" value="HELICASE_ATP_BIND_1"/>
    <property type="match status" value="1"/>
</dbReference>
<feature type="domain" description="Helicase ATP-binding" evidence="9">
    <location>
        <begin position="156"/>
        <end position="312"/>
    </location>
</feature>
<dbReference type="PROSITE" id="PS51194">
    <property type="entry name" value="HELICASE_CTER"/>
    <property type="match status" value="1"/>
</dbReference>
<evidence type="ECO:0000256" key="4">
    <source>
        <dbReference type="ARBA" id="ARBA00022840"/>
    </source>
</evidence>
<feature type="domain" description="Helicase C-terminal" evidence="10">
    <location>
        <begin position="342"/>
        <end position="518"/>
    </location>
</feature>
<sequence>MFQKKWESKRKGVFEPQESSASKQRKINQTGQQHTHKQKLQTPRSPSQRSNNRDTEENEDQREKSAAKSPSKVKTSPKKAPEEHGDHGRPFIKTSSLFRNNPEIPDVLSPAVNQVKEKVFTSNTFEELNLHPHLVRTNLNIVLNVTSMTSVQKKTIPVLMSGKDAVVRSQTGSGGIPGLVHVNQISDGPLAVVIVPTREPFTWIVPGVLMGGEKRKAEKARLRKGINVLISTPGRLVDHIKNTLSIAFSAVRWLILDEADRTLDLGFEKDLAVILNALNVTGLARQNVLLSATLTEGLSRLASISMKEPVSIHVSEGSEDTVEACPQAAPQALSDSYAMPERLQQHVVVVPSKLHLVCLAAFILAKCKFEQRQKLIVFISSCEAVEFLLTLFTAVLCVKPSTASTKHTSTSLNFYRLHGNMRQEERTEVFQEFSQCKTGILLCTDVAARGLDLPQVTWIVQYNPPVSAAEYVHRVGRTARIGAQGSSLLFLTPSETAFVDVLANHNISLSEMKMEDILATLMKDERFKGRGKWDSKRSATAFEQEVRERATVLQTDFENYVHANNESLQTAKSALQSFLRAYTTYPSSLKHIFHIRSLHLGHAAKSFGLRDAPQGLGSSITTNPANSKDSKKGKDKAKRYCKCSEVGQ</sequence>
<feature type="region of interest" description="Disordered" evidence="8">
    <location>
        <begin position="1"/>
        <end position="98"/>
    </location>
</feature>
<dbReference type="PROSITE" id="PS00039">
    <property type="entry name" value="DEAD_ATP_HELICASE"/>
    <property type="match status" value="1"/>
</dbReference>
<dbReference type="SMART" id="SM00487">
    <property type="entry name" value="DEXDc"/>
    <property type="match status" value="1"/>
</dbReference>
<feature type="compositionally biased region" description="Basic and acidic residues" evidence="8">
    <location>
        <begin position="79"/>
        <end position="89"/>
    </location>
</feature>
<dbReference type="EC" id="3.6.4.13" evidence="7"/>
<dbReference type="GO" id="GO:0003723">
    <property type="term" value="F:RNA binding"/>
    <property type="evidence" value="ECO:0007669"/>
    <property type="project" value="UniProtKB-UniRule"/>
</dbReference>
<feature type="region of interest" description="Disordered" evidence="8">
    <location>
        <begin position="615"/>
        <end position="638"/>
    </location>
</feature>
<dbReference type="InterPro" id="IPR025313">
    <property type="entry name" value="SPB4-like_CTE"/>
</dbReference>
<dbReference type="InterPro" id="IPR027417">
    <property type="entry name" value="P-loop_NTPase"/>
</dbReference>
<dbReference type="SMART" id="SM00490">
    <property type="entry name" value="HELICc"/>
    <property type="match status" value="1"/>
</dbReference>
<comment type="similarity">
    <text evidence="6">Belongs to the DEAD box helicase family.</text>
</comment>
<reference evidence="11" key="1">
    <citation type="submission" date="2025-08" db="UniProtKB">
        <authorList>
            <consortium name="Ensembl"/>
        </authorList>
    </citation>
    <scope>IDENTIFICATION</scope>
</reference>
<keyword evidence="4 6" id="KW-0067">ATP-binding</keyword>
<comment type="domain">
    <text evidence="7">The Q motif is unique to and characteristic of the DEAD box family of RNA helicases and controls ATP binding and hydrolysis.</text>
</comment>
<dbReference type="Pfam" id="PF13959">
    <property type="entry name" value="CTE_SPB4"/>
    <property type="match status" value="1"/>
</dbReference>
<dbReference type="Ensembl" id="ENSCCRT00020122084.1">
    <property type="protein sequence ID" value="ENSCCRP00020111827.1"/>
    <property type="gene ID" value="ENSCCRG00020050761.1"/>
</dbReference>
<evidence type="ECO:0000313" key="11">
    <source>
        <dbReference type="Ensembl" id="ENSCCRP00020111827.1"/>
    </source>
</evidence>
<evidence type="ECO:0000256" key="1">
    <source>
        <dbReference type="ARBA" id="ARBA00022741"/>
    </source>
</evidence>
<dbReference type="InterPro" id="IPR014001">
    <property type="entry name" value="Helicase_ATP-bd"/>
</dbReference>
<evidence type="ECO:0000256" key="5">
    <source>
        <dbReference type="ARBA" id="ARBA00022884"/>
    </source>
</evidence>
<feature type="compositionally biased region" description="Basic and acidic residues" evidence="8">
    <location>
        <begin position="51"/>
        <end position="66"/>
    </location>
</feature>
<dbReference type="SUPFAM" id="SSF52540">
    <property type="entry name" value="P-loop containing nucleoside triphosphate hydrolases"/>
    <property type="match status" value="1"/>
</dbReference>
<dbReference type="InterPro" id="IPR001650">
    <property type="entry name" value="Helicase_C-like"/>
</dbReference>
<dbReference type="Pfam" id="PF00271">
    <property type="entry name" value="Helicase_C"/>
    <property type="match status" value="1"/>
</dbReference>
<evidence type="ECO:0000256" key="3">
    <source>
        <dbReference type="ARBA" id="ARBA00022806"/>
    </source>
</evidence>
<protein>
    <recommendedName>
        <fullName evidence="7">ATP-dependent RNA helicase</fullName>
        <ecNumber evidence="7">3.6.4.13</ecNumber>
    </recommendedName>
</protein>
<dbReference type="InterPro" id="IPR011545">
    <property type="entry name" value="DEAD/DEAH_box_helicase_dom"/>
</dbReference>
<dbReference type="InterPro" id="IPR000629">
    <property type="entry name" value="RNA-helicase_DEAD-box_CS"/>
</dbReference>
<dbReference type="GO" id="GO:0003724">
    <property type="term" value="F:RNA helicase activity"/>
    <property type="evidence" value="ECO:0007669"/>
    <property type="project" value="UniProtKB-EC"/>
</dbReference>
<dbReference type="PANTHER" id="PTHR24031">
    <property type="entry name" value="RNA HELICASE"/>
    <property type="match status" value="1"/>
</dbReference>
<keyword evidence="2 6" id="KW-0378">Hydrolase</keyword>
<evidence type="ECO:0000313" key="12">
    <source>
        <dbReference type="Proteomes" id="UP000694701"/>
    </source>
</evidence>
<dbReference type="CDD" id="cd18787">
    <property type="entry name" value="SF2_C_DEAD"/>
    <property type="match status" value="1"/>
</dbReference>
<feature type="compositionally biased region" description="Polar residues" evidence="8">
    <location>
        <begin position="17"/>
        <end position="33"/>
    </location>
</feature>
<dbReference type="Gene3D" id="3.40.50.300">
    <property type="entry name" value="P-loop containing nucleotide triphosphate hydrolases"/>
    <property type="match status" value="2"/>
</dbReference>
<keyword evidence="3 6" id="KW-0347">Helicase</keyword>
<feature type="compositionally biased region" description="Basic and acidic residues" evidence="8">
    <location>
        <begin position="1"/>
        <end position="13"/>
    </location>
</feature>
<evidence type="ECO:0000259" key="10">
    <source>
        <dbReference type="PROSITE" id="PS51194"/>
    </source>
</evidence>
<evidence type="ECO:0000256" key="6">
    <source>
        <dbReference type="RuleBase" id="RU000492"/>
    </source>
</evidence>
<feature type="compositionally biased region" description="Polar residues" evidence="8">
    <location>
        <begin position="616"/>
        <end position="626"/>
    </location>
</feature>
<evidence type="ECO:0000256" key="2">
    <source>
        <dbReference type="ARBA" id="ARBA00022801"/>
    </source>
</evidence>
<evidence type="ECO:0000256" key="8">
    <source>
        <dbReference type="SAM" id="MobiDB-lite"/>
    </source>
</evidence>
<name>A0A8C2KPA5_CYPCA</name>
<evidence type="ECO:0000256" key="7">
    <source>
        <dbReference type="RuleBase" id="RU365068"/>
    </source>
</evidence>
<evidence type="ECO:0000259" key="9">
    <source>
        <dbReference type="PROSITE" id="PS51192"/>
    </source>
</evidence>
<dbReference type="Pfam" id="PF00270">
    <property type="entry name" value="DEAD"/>
    <property type="match status" value="1"/>
</dbReference>
<dbReference type="SMART" id="SM01178">
    <property type="entry name" value="DUF4217"/>
    <property type="match status" value="1"/>
</dbReference>
<keyword evidence="5 7" id="KW-0694">RNA-binding</keyword>
<accession>A0A8C2KPA5</accession>
<dbReference type="Proteomes" id="UP000694701">
    <property type="component" value="Unplaced"/>
</dbReference>
<keyword evidence="1 6" id="KW-0547">Nucleotide-binding</keyword>
<dbReference type="AlphaFoldDB" id="A0A8C2KPA5"/>
<dbReference type="GO" id="GO:0016787">
    <property type="term" value="F:hydrolase activity"/>
    <property type="evidence" value="ECO:0007669"/>
    <property type="project" value="UniProtKB-KW"/>
</dbReference>
<comment type="function">
    <text evidence="7">RNA helicase.</text>
</comment>
<feature type="compositionally biased region" description="Polar residues" evidence="8">
    <location>
        <begin position="40"/>
        <end position="50"/>
    </location>
</feature>
<proteinExistence type="inferred from homology"/>